<dbReference type="InterPro" id="IPR045337">
    <property type="entry name" value="MmgE_PrpD_C"/>
</dbReference>
<dbReference type="InterPro" id="IPR042183">
    <property type="entry name" value="MmgE/PrpD_sf_1"/>
</dbReference>
<dbReference type="InterPro" id="IPR036148">
    <property type="entry name" value="MmgE/PrpD_sf"/>
</dbReference>
<dbReference type="Pfam" id="PF19305">
    <property type="entry name" value="MmgE_PrpD_C"/>
    <property type="match status" value="1"/>
</dbReference>
<name>A0ABR6HIY1_9RHOB</name>
<dbReference type="Proteomes" id="UP000576152">
    <property type="component" value="Unassembled WGS sequence"/>
</dbReference>
<accession>A0ABR6HIY1</accession>
<dbReference type="Gene3D" id="1.10.4100.10">
    <property type="entry name" value="2-methylcitrate dehydratase PrpD"/>
    <property type="match status" value="1"/>
</dbReference>
<proteinExistence type="inferred from homology"/>
<keyword evidence="5" id="KW-1185">Reference proteome</keyword>
<dbReference type="Pfam" id="PF03972">
    <property type="entry name" value="MmgE_PrpD_N"/>
    <property type="match status" value="1"/>
</dbReference>
<dbReference type="EMBL" id="JACIBX010000001">
    <property type="protein sequence ID" value="MBB3710497.1"/>
    <property type="molecule type" value="Genomic_DNA"/>
</dbReference>
<dbReference type="InterPro" id="IPR045336">
    <property type="entry name" value="MmgE_PrpD_N"/>
</dbReference>
<comment type="caution">
    <text evidence="4">The sequence shown here is derived from an EMBL/GenBank/DDBJ whole genome shotgun (WGS) entry which is preliminary data.</text>
</comment>
<reference evidence="4 5" key="1">
    <citation type="submission" date="2020-08" db="EMBL/GenBank/DDBJ databases">
        <title>Genomic Encyclopedia of Type Strains, Phase III (KMG-III): the genomes of soil and plant-associated and newly described type strains.</title>
        <authorList>
            <person name="Whitman W."/>
        </authorList>
    </citation>
    <scope>NUCLEOTIDE SEQUENCE [LARGE SCALE GENOMIC DNA]</scope>
    <source>
        <strain evidence="4 5">CECT 8572</strain>
    </source>
</reference>
<evidence type="ECO:0000313" key="5">
    <source>
        <dbReference type="Proteomes" id="UP000576152"/>
    </source>
</evidence>
<feature type="domain" description="MmgE/PrpD N-terminal" evidence="2">
    <location>
        <begin position="6"/>
        <end position="233"/>
    </location>
</feature>
<evidence type="ECO:0000259" key="2">
    <source>
        <dbReference type="Pfam" id="PF03972"/>
    </source>
</evidence>
<dbReference type="Gene3D" id="3.30.1330.120">
    <property type="entry name" value="2-methylcitrate dehydratase PrpD"/>
    <property type="match status" value="1"/>
</dbReference>
<evidence type="ECO:0000256" key="1">
    <source>
        <dbReference type="ARBA" id="ARBA00006174"/>
    </source>
</evidence>
<organism evidence="4 5">
    <name type="scientific">Limimaricola variabilis</name>
    <dbReference type="NCBI Taxonomy" id="1492771"/>
    <lineage>
        <taxon>Bacteria</taxon>
        <taxon>Pseudomonadati</taxon>
        <taxon>Pseudomonadota</taxon>
        <taxon>Alphaproteobacteria</taxon>
        <taxon>Rhodobacterales</taxon>
        <taxon>Paracoccaceae</taxon>
        <taxon>Limimaricola</taxon>
    </lineage>
</organism>
<sequence length="433" mass="44764">MSIARRIAEFATEPVAPDAEMARYVRMSLLDWATVGIAGRDEPVSRAARTVALTEGGDGATLIGGGRAAPRAAALANGAISHALDYDDTHFGHIGHPSVAVIPAALAVAEARDIDGAVFLDALAVGLETACRIGDWLGRSHYEAGFHQTGTSGAFGACVAAGRLLGLDADAMTHALGLTATRASGLKSQFGTMGKPLNAGLAAEAGVTCALLAGAGAHSSEMAIEGSQGFGPTHAAAMQEAAWAGLGERWVFKGISYKFHACCHGLHAMLEALRGLGPIDPAQVEEIEITTHPRWLAVCNQPAPETGLGAKFSYRVTAAMQLLGIDTAALDSYSDATCARPDLIALRDKVRVVTDEGLSDTASRVRLRAAGEVHEASHDILDSGDIDGIADRLREKSEALLGARVAQQLSDQVSGMESATGVSGFTALLAQPE</sequence>
<evidence type="ECO:0000259" key="3">
    <source>
        <dbReference type="Pfam" id="PF19305"/>
    </source>
</evidence>
<dbReference type="InterPro" id="IPR042188">
    <property type="entry name" value="MmgE/PrpD_sf_2"/>
</dbReference>
<gene>
    <name evidence="4" type="ORF">FHS00_000050</name>
</gene>
<dbReference type="InterPro" id="IPR005656">
    <property type="entry name" value="MmgE_PrpD"/>
</dbReference>
<feature type="domain" description="MmgE/PrpD C-terminal" evidence="3">
    <location>
        <begin position="260"/>
        <end position="362"/>
    </location>
</feature>
<comment type="similarity">
    <text evidence="1">Belongs to the PrpD family.</text>
</comment>
<protein>
    <submittedName>
        <fullName evidence="4">2-methylcitrate dehydratase PrpD</fullName>
    </submittedName>
</protein>
<dbReference type="RefSeq" id="WP_183468746.1">
    <property type="nucleotide sequence ID" value="NZ_JACIBX010000001.1"/>
</dbReference>
<dbReference type="SUPFAM" id="SSF103378">
    <property type="entry name" value="2-methylcitrate dehydratase PrpD"/>
    <property type="match status" value="1"/>
</dbReference>
<evidence type="ECO:0000313" key="4">
    <source>
        <dbReference type="EMBL" id="MBB3710497.1"/>
    </source>
</evidence>
<dbReference type="PANTHER" id="PTHR16943">
    <property type="entry name" value="2-METHYLCITRATE DEHYDRATASE-RELATED"/>
    <property type="match status" value="1"/>
</dbReference>
<dbReference type="PANTHER" id="PTHR16943:SF8">
    <property type="entry name" value="2-METHYLCITRATE DEHYDRATASE"/>
    <property type="match status" value="1"/>
</dbReference>